<sequence length="156" mass="16401">MACRGFRDAGSQCGSRAQMVARAGPSSLGPATLRREGVEGVKVGGPCAKILPQGLGRTRRIRQRALSHRRTQVGKRTQRVAAGGSPRCLVGVTRQVGRGALEGLVDKARARVRPGSLQTSAMAIRRLPALEFGGDLKMAAAVFRWSSGCTSSDCSA</sequence>
<protein>
    <submittedName>
        <fullName evidence="1">Uncharacterized protein</fullName>
    </submittedName>
</protein>
<gene>
    <name evidence="1" type="ORF">CC84DRAFT_1174421</name>
</gene>
<dbReference type="EMBL" id="KV441550">
    <property type="protein sequence ID" value="OAG09047.1"/>
    <property type="molecule type" value="Genomic_DNA"/>
</dbReference>
<dbReference type="RefSeq" id="XP_018039412.1">
    <property type="nucleotide sequence ID" value="XM_018180094.1"/>
</dbReference>
<evidence type="ECO:0000313" key="1">
    <source>
        <dbReference type="EMBL" id="OAG09047.1"/>
    </source>
</evidence>
<evidence type="ECO:0000313" key="2">
    <source>
        <dbReference type="Proteomes" id="UP000077069"/>
    </source>
</evidence>
<dbReference type="Proteomes" id="UP000077069">
    <property type="component" value="Unassembled WGS sequence"/>
</dbReference>
<dbReference type="GeneID" id="28763580"/>
<dbReference type="InParanoid" id="A0A177CQL3"/>
<name>A0A177CQL3_9PLEO</name>
<keyword evidence="2" id="KW-1185">Reference proteome</keyword>
<proteinExistence type="predicted"/>
<reference evidence="1 2" key="1">
    <citation type="submission" date="2016-05" db="EMBL/GenBank/DDBJ databases">
        <title>Comparative analysis of secretome profiles of manganese(II)-oxidizing ascomycete fungi.</title>
        <authorList>
            <consortium name="DOE Joint Genome Institute"/>
            <person name="Zeiner C.A."/>
            <person name="Purvine S.O."/>
            <person name="Zink E.M."/>
            <person name="Wu S."/>
            <person name="Pasa-Tolic L."/>
            <person name="Chaput D.L."/>
            <person name="Haridas S."/>
            <person name="Grigoriev I.V."/>
            <person name="Santelli C.M."/>
            <person name="Hansel C.M."/>
        </authorList>
    </citation>
    <scope>NUCLEOTIDE SEQUENCE [LARGE SCALE GENOMIC DNA]</scope>
    <source>
        <strain evidence="1 2">AP3s5-JAC2a</strain>
    </source>
</reference>
<dbReference type="OrthoDB" id="10482930at2759"/>
<organism evidence="1 2">
    <name type="scientific">Paraphaeosphaeria sporulosa</name>
    <dbReference type="NCBI Taxonomy" id="1460663"/>
    <lineage>
        <taxon>Eukaryota</taxon>
        <taxon>Fungi</taxon>
        <taxon>Dikarya</taxon>
        <taxon>Ascomycota</taxon>
        <taxon>Pezizomycotina</taxon>
        <taxon>Dothideomycetes</taxon>
        <taxon>Pleosporomycetidae</taxon>
        <taxon>Pleosporales</taxon>
        <taxon>Massarineae</taxon>
        <taxon>Didymosphaeriaceae</taxon>
        <taxon>Paraphaeosphaeria</taxon>
    </lineage>
</organism>
<dbReference type="AlphaFoldDB" id="A0A177CQL3"/>
<accession>A0A177CQL3</accession>